<feature type="transmembrane region" description="Helical" evidence="1">
    <location>
        <begin position="212"/>
        <end position="230"/>
    </location>
</feature>
<proteinExistence type="predicted"/>
<comment type="caution">
    <text evidence="3">The sequence shown here is derived from an EMBL/GenBank/DDBJ whole genome shotgun (WGS) entry which is preliminary data.</text>
</comment>
<keyword evidence="1" id="KW-0472">Membrane</keyword>
<dbReference type="AlphaFoldDB" id="A0A8H7F140"/>
<dbReference type="Proteomes" id="UP000629468">
    <property type="component" value="Unassembled WGS sequence"/>
</dbReference>
<keyword evidence="1" id="KW-1133">Transmembrane helix</keyword>
<evidence type="ECO:0000256" key="1">
    <source>
        <dbReference type="SAM" id="Phobius"/>
    </source>
</evidence>
<feature type="transmembrane region" description="Helical" evidence="1">
    <location>
        <begin position="56"/>
        <end position="74"/>
    </location>
</feature>
<dbReference type="EMBL" id="JABXXO010000008">
    <property type="protein sequence ID" value="KAF7771698.1"/>
    <property type="molecule type" value="Genomic_DNA"/>
</dbReference>
<evidence type="ECO:0000313" key="4">
    <source>
        <dbReference type="Proteomes" id="UP000629468"/>
    </source>
</evidence>
<sequence>MDAVVKEIARQEGPIMGARYISAVALSCLLYDHFLHFDEELTDIWLALGRRTILKLLFLLGRYCTITSVIYSAISLGSFNTMMGKQYQAYNANQLPNLEAIVIYRLRSLWHFNRPITHAITAMVVVVFITAVVAMSVEAVNLKGLFRPVPGLPGCLFIASSSNHFIYMLVLGLVFVLWDIFNVCIFTFNTFATPYLCSSDLLKRFKHDGGRYFLYLLVVHALFLFTVAFGQNSRFSTIPLIVALTTVINARIFHGIALEVEQYADECYVVQYRGSWQRALL</sequence>
<feature type="transmembrane region" description="Helical" evidence="1">
    <location>
        <begin position="165"/>
        <end position="192"/>
    </location>
</feature>
<gene>
    <name evidence="3" type="ORF">Agabi119p4_6009</name>
</gene>
<evidence type="ECO:0000259" key="2">
    <source>
        <dbReference type="Pfam" id="PF20151"/>
    </source>
</evidence>
<dbReference type="Pfam" id="PF20151">
    <property type="entry name" value="DUF6533"/>
    <property type="match status" value="1"/>
</dbReference>
<feature type="transmembrane region" description="Helical" evidence="1">
    <location>
        <begin position="116"/>
        <end position="137"/>
    </location>
</feature>
<name>A0A8H7F140_AGABI</name>
<organism evidence="3 4">
    <name type="scientific">Agaricus bisporus var. burnettii</name>
    <dbReference type="NCBI Taxonomy" id="192524"/>
    <lineage>
        <taxon>Eukaryota</taxon>
        <taxon>Fungi</taxon>
        <taxon>Dikarya</taxon>
        <taxon>Basidiomycota</taxon>
        <taxon>Agaricomycotina</taxon>
        <taxon>Agaricomycetes</taxon>
        <taxon>Agaricomycetidae</taxon>
        <taxon>Agaricales</taxon>
        <taxon>Agaricineae</taxon>
        <taxon>Agaricaceae</taxon>
        <taxon>Agaricus</taxon>
    </lineage>
</organism>
<accession>A0A8H7F140</accession>
<reference evidence="3 4" key="1">
    <citation type="journal article" name="Sci. Rep.">
        <title>Telomere-to-telomere assembled and centromere annotated genomes of the two main subspecies of the button mushroom Agaricus bisporus reveal especially polymorphic chromosome ends.</title>
        <authorList>
            <person name="Sonnenberg A.S.M."/>
            <person name="Sedaghat-Telgerd N."/>
            <person name="Lavrijssen B."/>
            <person name="Ohm R.A."/>
            <person name="Hendrickx P.M."/>
            <person name="Scholtmeijer K."/>
            <person name="Baars J.J.P."/>
            <person name="van Peer A."/>
        </authorList>
    </citation>
    <scope>NUCLEOTIDE SEQUENCE [LARGE SCALE GENOMIC DNA]</scope>
    <source>
        <strain evidence="3 4">H119_p4</strain>
    </source>
</reference>
<dbReference type="InterPro" id="IPR045340">
    <property type="entry name" value="DUF6533"/>
</dbReference>
<keyword evidence="1" id="KW-0812">Transmembrane</keyword>
<protein>
    <recommendedName>
        <fullName evidence="2">DUF6533 domain-containing protein</fullName>
    </recommendedName>
</protein>
<evidence type="ECO:0000313" key="3">
    <source>
        <dbReference type="EMBL" id="KAF7771698.1"/>
    </source>
</evidence>
<feature type="domain" description="DUF6533" evidence="2">
    <location>
        <begin position="20"/>
        <end position="66"/>
    </location>
</feature>